<dbReference type="GeneID" id="106665202"/>
<reference evidence="3" key="1">
    <citation type="submission" date="2022-01" db="UniProtKB">
        <authorList>
            <consortium name="EnsemblMetazoa"/>
        </authorList>
    </citation>
    <scope>IDENTIFICATION</scope>
</reference>
<protein>
    <recommendedName>
        <fullName evidence="5">Odorant binding protein</fullName>
    </recommendedName>
</protein>
<evidence type="ECO:0000256" key="1">
    <source>
        <dbReference type="ARBA" id="ARBA00022729"/>
    </source>
</evidence>
<feature type="chain" id="PRO_5035317382" description="Odorant binding protein" evidence="2">
    <location>
        <begin position="19"/>
        <end position="154"/>
    </location>
</feature>
<dbReference type="GO" id="GO:0005615">
    <property type="term" value="C:extracellular space"/>
    <property type="evidence" value="ECO:0007669"/>
    <property type="project" value="TreeGrafter"/>
</dbReference>
<dbReference type="OMA" id="DIMEEVH"/>
<accession>A0A8I6RP19</accession>
<dbReference type="RefSeq" id="XP_014246946.1">
    <property type="nucleotide sequence ID" value="XM_014391460.2"/>
</dbReference>
<sequence>MVPAVCIFFLACFSTVRASPPQNIVLTVVRAVSKCKTEFSLNESKESDFKEMLLKMKIPDTEQFKCMMACLLKEMGQYHDGQFDLDAFEKFNRLKWRKRDQLEKAREVNVVCTQEALQDKDNECEMAFNLIQCLLRESQRVGLPVTFTGQTSLL</sequence>
<dbReference type="Pfam" id="PF01395">
    <property type="entry name" value="PBP_GOBP"/>
    <property type="match status" value="1"/>
</dbReference>
<keyword evidence="1 2" id="KW-0732">Signal</keyword>
<organism evidence="3 4">
    <name type="scientific">Cimex lectularius</name>
    <name type="common">Bed bug</name>
    <name type="synonym">Acanthia lectularia</name>
    <dbReference type="NCBI Taxonomy" id="79782"/>
    <lineage>
        <taxon>Eukaryota</taxon>
        <taxon>Metazoa</taxon>
        <taxon>Ecdysozoa</taxon>
        <taxon>Arthropoda</taxon>
        <taxon>Hexapoda</taxon>
        <taxon>Insecta</taxon>
        <taxon>Pterygota</taxon>
        <taxon>Neoptera</taxon>
        <taxon>Paraneoptera</taxon>
        <taxon>Hemiptera</taxon>
        <taxon>Heteroptera</taxon>
        <taxon>Panheteroptera</taxon>
        <taxon>Cimicomorpha</taxon>
        <taxon>Cimicidae</taxon>
        <taxon>Cimex</taxon>
    </lineage>
</organism>
<keyword evidence="4" id="KW-1185">Reference proteome</keyword>
<proteinExistence type="predicted"/>
<dbReference type="Proteomes" id="UP000494040">
    <property type="component" value="Unassembled WGS sequence"/>
</dbReference>
<dbReference type="CDD" id="cd23992">
    <property type="entry name" value="PBP_GOBP"/>
    <property type="match status" value="1"/>
</dbReference>
<dbReference type="InterPro" id="IPR006170">
    <property type="entry name" value="PBP/GOBP"/>
</dbReference>
<evidence type="ECO:0000256" key="2">
    <source>
        <dbReference type="SAM" id="SignalP"/>
    </source>
</evidence>
<evidence type="ECO:0000313" key="3">
    <source>
        <dbReference type="EnsemblMetazoa" id="XP_014246946.1"/>
    </source>
</evidence>
<dbReference type="Gene3D" id="1.10.238.20">
    <property type="entry name" value="Pheromone/general odorant binding protein domain"/>
    <property type="match status" value="1"/>
</dbReference>
<dbReference type="GO" id="GO:0005549">
    <property type="term" value="F:odorant binding"/>
    <property type="evidence" value="ECO:0007669"/>
    <property type="project" value="InterPro"/>
</dbReference>
<dbReference type="SUPFAM" id="SSF47565">
    <property type="entry name" value="Insect pheromone/odorant-binding proteins"/>
    <property type="match status" value="1"/>
</dbReference>
<dbReference type="OrthoDB" id="6620125at2759"/>
<dbReference type="AlphaFoldDB" id="A0A8I6RP19"/>
<dbReference type="PANTHER" id="PTHR11857">
    <property type="entry name" value="ODORANT BINDING PROTEIN-RELATED"/>
    <property type="match status" value="1"/>
</dbReference>
<evidence type="ECO:0000313" key="4">
    <source>
        <dbReference type="Proteomes" id="UP000494040"/>
    </source>
</evidence>
<feature type="signal peptide" evidence="2">
    <location>
        <begin position="1"/>
        <end position="18"/>
    </location>
</feature>
<name>A0A8I6RP19_CIMLE</name>
<dbReference type="KEGG" id="clec:106665202"/>
<dbReference type="EnsemblMetazoa" id="XM_014391460.2">
    <property type="protein sequence ID" value="XP_014246946.1"/>
    <property type="gene ID" value="LOC106665202"/>
</dbReference>
<dbReference type="InterPro" id="IPR036728">
    <property type="entry name" value="PBP_GOBP_sf"/>
</dbReference>
<dbReference type="GO" id="GO:0007608">
    <property type="term" value="P:sensory perception of smell"/>
    <property type="evidence" value="ECO:0007669"/>
    <property type="project" value="TreeGrafter"/>
</dbReference>
<evidence type="ECO:0008006" key="5">
    <source>
        <dbReference type="Google" id="ProtNLM"/>
    </source>
</evidence>